<evidence type="ECO:0000313" key="9">
    <source>
        <dbReference type="Proteomes" id="UP001172155"/>
    </source>
</evidence>
<dbReference type="Proteomes" id="UP001172155">
    <property type="component" value="Unassembled WGS sequence"/>
</dbReference>
<feature type="region of interest" description="Disordered" evidence="5">
    <location>
        <begin position="401"/>
        <end position="424"/>
    </location>
</feature>
<dbReference type="GO" id="GO:0007005">
    <property type="term" value="P:mitochondrion organization"/>
    <property type="evidence" value="ECO:0007669"/>
    <property type="project" value="InterPro"/>
</dbReference>
<keyword evidence="9" id="KW-1185">Reference proteome</keyword>
<feature type="domain" description="DML1/Misato tubulin" evidence="7">
    <location>
        <begin position="118"/>
        <end position="303"/>
    </location>
</feature>
<evidence type="ECO:0000313" key="8">
    <source>
        <dbReference type="EMBL" id="KAK0738441.1"/>
    </source>
</evidence>
<dbReference type="AlphaFoldDB" id="A0AA40EHL5"/>
<reference evidence="8" key="1">
    <citation type="submission" date="2023-06" db="EMBL/GenBank/DDBJ databases">
        <title>Genome-scale phylogeny and comparative genomics of the fungal order Sordariales.</title>
        <authorList>
            <consortium name="Lawrence Berkeley National Laboratory"/>
            <person name="Hensen N."/>
            <person name="Bonometti L."/>
            <person name="Westerberg I."/>
            <person name="Brannstrom I.O."/>
            <person name="Guillou S."/>
            <person name="Cros-Aarteil S."/>
            <person name="Calhoun S."/>
            <person name="Haridas S."/>
            <person name="Kuo A."/>
            <person name="Mondo S."/>
            <person name="Pangilinan J."/>
            <person name="Riley R."/>
            <person name="LaButti K."/>
            <person name="Andreopoulos B."/>
            <person name="Lipzen A."/>
            <person name="Chen C."/>
            <person name="Yanf M."/>
            <person name="Daum C."/>
            <person name="Ng V."/>
            <person name="Clum A."/>
            <person name="Steindorff A."/>
            <person name="Ohm R."/>
            <person name="Martin F."/>
            <person name="Silar P."/>
            <person name="Natvig D."/>
            <person name="Lalanne C."/>
            <person name="Gautier V."/>
            <person name="Ament-velasquez S.L."/>
            <person name="Kruys A."/>
            <person name="Hutchinson M.I."/>
            <person name="Powell A.J."/>
            <person name="Barry K."/>
            <person name="Miller A.N."/>
            <person name="Grigoriev I.V."/>
            <person name="Debuchy R."/>
            <person name="Gladieux P."/>
            <person name="Thoren M.H."/>
            <person name="Johannesson H."/>
        </authorList>
    </citation>
    <scope>NUCLEOTIDE SEQUENCE</scope>
    <source>
        <strain evidence="8">SMH3187-1</strain>
    </source>
</reference>
<name>A0AA40EHL5_9PEZI</name>
<evidence type="ECO:0000256" key="3">
    <source>
        <dbReference type="ARBA" id="ARBA00008507"/>
    </source>
</evidence>
<dbReference type="InterPro" id="IPR036525">
    <property type="entry name" value="Tubulin/FtsZ_GTPase_sf"/>
</dbReference>
<comment type="function">
    <text evidence="1">Involved in the partitioning of the mitochondrial organelle and mitochondrial DNA (mtDNA) inheritance.</text>
</comment>
<dbReference type="PANTHER" id="PTHR13391">
    <property type="entry name" value="MITOCHONDRIAL DISTRIBUTION REGULATOR MISATO"/>
    <property type="match status" value="1"/>
</dbReference>
<proteinExistence type="inferred from homology"/>
<feature type="domain" description="Misato Segment II tubulin-like" evidence="6">
    <location>
        <begin position="2"/>
        <end position="113"/>
    </location>
</feature>
<organism evidence="8 9">
    <name type="scientific">Schizothecium vesticola</name>
    <dbReference type="NCBI Taxonomy" id="314040"/>
    <lineage>
        <taxon>Eukaryota</taxon>
        <taxon>Fungi</taxon>
        <taxon>Dikarya</taxon>
        <taxon>Ascomycota</taxon>
        <taxon>Pezizomycotina</taxon>
        <taxon>Sordariomycetes</taxon>
        <taxon>Sordariomycetidae</taxon>
        <taxon>Sordariales</taxon>
        <taxon>Schizotheciaceae</taxon>
        <taxon>Schizothecium</taxon>
    </lineage>
</organism>
<dbReference type="InterPro" id="IPR029209">
    <property type="entry name" value="DML1/Misato_tubulin"/>
</dbReference>
<evidence type="ECO:0000256" key="1">
    <source>
        <dbReference type="ARBA" id="ARBA00003757"/>
    </source>
</evidence>
<dbReference type="InterPro" id="IPR019605">
    <property type="entry name" value="Misato_II_tubulin-like"/>
</dbReference>
<keyword evidence="4" id="KW-0496">Mitochondrion</keyword>
<comment type="caution">
    <text evidence="8">The sequence shown here is derived from an EMBL/GenBank/DDBJ whole genome shotgun (WGS) entry which is preliminary data.</text>
</comment>
<dbReference type="SUPFAM" id="SSF52490">
    <property type="entry name" value="Tubulin nucleotide-binding domain-like"/>
    <property type="match status" value="1"/>
</dbReference>
<sequence>MHEILTLQLGQQANYLATHFWNAQESYFTYSPDPDSPVDHDIHWRPGLAADGHTETYTPRTVIYDLKGGFGSLRKLNALYDDPNSPPEPLWTGPTALHRQPPIPASAYQTALEAGLPPPQLAPAAVRYWSDFNRVYYHPRSLVQLSEYALRSSLQPFERHASGAELFAQLDAECDVVDRDLRPFAEEADGLQGVQIVCGSDDAWAGFGAGYLERVRDEFGKLPIVVVGVEGGGEGGVGREKRLVRLGNQARWLSEVYRQASLVVPLALPKVFPRGVGVERGSAWHTMGLLAAAWESVTLPTRLREGEGRTRWGEVADGLNVMGRQTVAGLQMSVEPAGEGEGDGTEPRRGKRLSEEEQNEGAVLDMRFEPSYQLDQVRGRMNGLGGGKTSKVFSQVVAMRGYPPDEDDEEEEEDQDVRNLRRRRNADGTITKSYHSQLRFPLLDSFPQIFKDQEGQPIKDHVNVTTSLSTDSSVSEKMKLLRTTVVRSIGLEDREMVGNDLAEMAEEYHEGWSSGSDEGDDE</sequence>
<evidence type="ECO:0000256" key="4">
    <source>
        <dbReference type="ARBA" id="ARBA00023128"/>
    </source>
</evidence>
<evidence type="ECO:0000259" key="7">
    <source>
        <dbReference type="Pfam" id="PF14881"/>
    </source>
</evidence>
<dbReference type="EMBL" id="JAUKUD010000007">
    <property type="protein sequence ID" value="KAK0738441.1"/>
    <property type="molecule type" value="Genomic_DNA"/>
</dbReference>
<feature type="compositionally biased region" description="Basic and acidic residues" evidence="5">
    <location>
        <begin position="345"/>
        <end position="355"/>
    </location>
</feature>
<evidence type="ECO:0000256" key="2">
    <source>
        <dbReference type="ARBA" id="ARBA00004173"/>
    </source>
</evidence>
<comment type="similarity">
    <text evidence="3">Belongs to the misato family.</text>
</comment>
<accession>A0AA40EHL5</accession>
<dbReference type="Pfam" id="PF10644">
    <property type="entry name" value="Misat_Tub_SegII"/>
    <property type="match status" value="1"/>
</dbReference>
<evidence type="ECO:0000259" key="6">
    <source>
        <dbReference type="Pfam" id="PF10644"/>
    </source>
</evidence>
<evidence type="ECO:0000256" key="5">
    <source>
        <dbReference type="SAM" id="MobiDB-lite"/>
    </source>
</evidence>
<dbReference type="InterPro" id="IPR049942">
    <property type="entry name" value="DML1/Misato"/>
</dbReference>
<feature type="compositionally biased region" description="Acidic residues" evidence="5">
    <location>
        <begin position="404"/>
        <end position="415"/>
    </location>
</feature>
<feature type="region of interest" description="Disordered" evidence="5">
    <location>
        <begin position="333"/>
        <end position="360"/>
    </location>
</feature>
<comment type="subcellular location">
    <subcellularLocation>
        <location evidence="2">Mitochondrion</location>
    </subcellularLocation>
</comment>
<dbReference type="PANTHER" id="PTHR13391:SF0">
    <property type="entry name" value="PROTEIN MISATO HOMOLOG 1"/>
    <property type="match status" value="1"/>
</dbReference>
<gene>
    <name evidence="8" type="ORF">B0T18DRAFT_433246</name>
</gene>
<dbReference type="GO" id="GO:0005739">
    <property type="term" value="C:mitochondrion"/>
    <property type="evidence" value="ECO:0007669"/>
    <property type="project" value="UniProtKB-SubCell"/>
</dbReference>
<dbReference type="Gene3D" id="3.40.50.1440">
    <property type="entry name" value="Tubulin/FtsZ, GTPase domain"/>
    <property type="match status" value="1"/>
</dbReference>
<protein>
    <submittedName>
        <fullName evidence="8">Tubulin domain-containing protein</fullName>
    </submittedName>
</protein>
<dbReference type="Pfam" id="PF14881">
    <property type="entry name" value="Tubulin_3"/>
    <property type="match status" value="1"/>
</dbReference>